<dbReference type="KEGG" id="ssan:NX02_00705"/>
<reference evidence="1 2" key="1">
    <citation type="submission" date="2013-07" db="EMBL/GenBank/DDBJ databases">
        <title>Completed genome of Sphingomonas sanxanigenens NX02.</title>
        <authorList>
            <person name="Ma T."/>
            <person name="Huang H."/>
            <person name="Wu M."/>
            <person name="Li X."/>
            <person name="Li G."/>
        </authorList>
    </citation>
    <scope>NUCLEOTIDE SEQUENCE [LARGE SCALE GENOMIC DNA]</scope>
    <source>
        <strain evidence="1 2">NX02</strain>
    </source>
</reference>
<evidence type="ECO:0000313" key="2">
    <source>
        <dbReference type="Proteomes" id="UP000018851"/>
    </source>
</evidence>
<proteinExistence type="predicted"/>
<dbReference type="Proteomes" id="UP000018851">
    <property type="component" value="Chromosome"/>
</dbReference>
<keyword evidence="2" id="KW-1185">Reference proteome</keyword>
<dbReference type="PATRIC" id="fig|1123269.5.peg.139"/>
<name>W0A603_9SPHN</name>
<dbReference type="RefSeq" id="WP_025290292.1">
    <property type="nucleotide sequence ID" value="NZ_CP006644.1"/>
</dbReference>
<organism evidence="1 2">
    <name type="scientific">Sphingomonas sanxanigenens DSM 19645 = NX02</name>
    <dbReference type="NCBI Taxonomy" id="1123269"/>
    <lineage>
        <taxon>Bacteria</taxon>
        <taxon>Pseudomonadati</taxon>
        <taxon>Pseudomonadota</taxon>
        <taxon>Alphaproteobacteria</taxon>
        <taxon>Sphingomonadales</taxon>
        <taxon>Sphingomonadaceae</taxon>
        <taxon>Sphingomonas</taxon>
    </lineage>
</organism>
<dbReference type="HOGENOM" id="CLU_1460391_0_0_5"/>
<gene>
    <name evidence="1" type="ORF">NX02_00705</name>
</gene>
<evidence type="ECO:0000313" key="1">
    <source>
        <dbReference type="EMBL" id="AHE51907.1"/>
    </source>
</evidence>
<dbReference type="OrthoDB" id="7391128at2"/>
<dbReference type="eggNOG" id="ENOG5031APD">
    <property type="taxonomic scope" value="Bacteria"/>
</dbReference>
<dbReference type="EMBL" id="CP006644">
    <property type="protein sequence ID" value="AHE51907.1"/>
    <property type="molecule type" value="Genomic_DNA"/>
</dbReference>
<sequence length="206" mass="22105">MMIARRLRPLGWALAIGTAAVSFYLVSLRVASERGALEKVEREITGTQHDIRQLQTELKTRASMRQLERWNGDVLALSAPSAAQYLEVAQLARVDALPDGDPAQLNIPQTVRLASYEPALAAPAVVATSAAAPKPVAPPPVTATRTAEADLPPPTRVARVDDAAAAARRRQRGEMLARRLVDGSGEMGRVAMRDPARIPAVAPARR</sequence>
<dbReference type="AlphaFoldDB" id="W0A603"/>
<dbReference type="STRING" id="1123269.NX02_00705"/>
<accession>W0A603</accession>
<protein>
    <submittedName>
        <fullName evidence="1">Uncharacterized protein</fullName>
    </submittedName>
</protein>